<dbReference type="AlphaFoldDB" id="A0A315Y5V0"/>
<evidence type="ECO:0000259" key="1">
    <source>
        <dbReference type="Pfam" id="PF20378"/>
    </source>
</evidence>
<dbReference type="RefSeq" id="WP_109725481.1">
    <property type="nucleotide sequence ID" value="NZ_QGDI01000002.1"/>
</dbReference>
<gene>
    <name evidence="2" type="ORF">IE37_00590</name>
</gene>
<accession>A0A315Y5V0</accession>
<feature type="domain" description="DUF6673" evidence="1">
    <location>
        <begin position="8"/>
        <end position="124"/>
    </location>
</feature>
<protein>
    <recommendedName>
        <fullName evidence="1">DUF6673 domain-containing protein</fullName>
    </recommendedName>
</protein>
<name>A0A315Y5V0_RUMFL</name>
<comment type="caution">
    <text evidence="2">The sequence shown here is derived from an EMBL/GenBank/DDBJ whole genome shotgun (WGS) entry which is preliminary data.</text>
</comment>
<evidence type="ECO:0000313" key="3">
    <source>
        <dbReference type="Proteomes" id="UP000245720"/>
    </source>
</evidence>
<sequence length="125" mass="14419">MSQKKWQINGKEFELDLTDADAVERYENAFEDMTDAEKLIPKDGKASERIRACCSLFEKLFDTIFGEGTSEQIFEGVPTSISAYEEIYLSFLDFAQAQFEADAKQRSARLAKYTPNRKQRRAKKK</sequence>
<dbReference type="EMBL" id="QGDI01000002">
    <property type="protein sequence ID" value="PWJ14605.1"/>
    <property type="molecule type" value="Genomic_DNA"/>
</dbReference>
<proteinExistence type="predicted"/>
<reference evidence="2 3" key="1">
    <citation type="submission" date="2018-05" db="EMBL/GenBank/DDBJ databases">
        <title>The Hungate 1000. A catalogue of reference genomes from the rumen microbiome.</title>
        <authorList>
            <person name="Kelly W."/>
        </authorList>
    </citation>
    <scope>NUCLEOTIDE SEQUENCE [LARGE SCALE GENOMIC DNA]</scope>
    <source>
        <strain evidence="2 3">SAb67</strain>
    </source>
</reference>
<dbReference type="InterPro" id="IPR046655">
    <property type="entry name" value="DUF6673"/>
</dbReference>
<dbReference type="Pfam" id="PF20378">
    <property type="entry name" value="DUF6673"/>
    <property type="match status" value="1"/>
</dbReference>
<dbReference type="Proteomes" id="UP000245720">
    <property type="component" value="Unassembled WGS sequence"/>
</dbReference>
<dbReference type="OrthoDB" id="1828699at2"/>
<evidence type="ECO:0000313" key="2">
    <source>
        <dbReference type="EMBL" id="PWJ14605.1"/>
    </source>
</evidence>
<organism evidence="2 3">
    <name type="scientific">Ruminococcus flavefaciens</name>
    <dbReference type="NCBI Taxonomy" id="1265"/>
    <lineage>
        <taxon>Bacteria</taxon>
        <taxon>Bacillati</taxon>
        <taxon>Bacillota</taxon>
        <taxon>Clostridia</taxon>
        <taxon>Eubacteriales</taxon>
        <taxon>Oscillospiraceae</taxon>
        <taxon>Ruminococcus</taxon>
    </lineage>
</organism>